<dbReference type="Proteomes" id="UP000583556">
    <property type="component" value="Unassembled WGS sequence"/>
</dbReference>
<gene>
    <name evidence="2" type="ORF">HHL27_22050</name>
</gene>
<reference evidence="2 3" key="1">
    <citation type="submission" date="2020-04" db="EMBL/GenBank/DDBJ databases">
        <title>Novosphingobium sp. TW-4 isolated from soil.</title>
        <authorList>
            <person name="Dahal R.H."/>
            <person name="Chaudhary D.K."/>
        </authorList>
    </citation>
    <scope>NUCLEOTIDE SEQUENCE [LARGE SCALE GENOMIC DNA]</scope>
    <source>
        <strain evidence="2 3">TW-4</strain>
    </source>
</reference>
<evidence type="ECO:0000256" key="1">
    <source>
        <dbReference type="SAM" id="MobiDB-lite"/>
    </source>
</evidence>
<comment type="caution">
    <text evidence="2">The sequence shown here is derived from an EMBL/GenBank/DDBJ whole genome shotgun (WGS) entry which is preliminary data.</text>
</comment>
<proteinExistence type="predicted"/>
<keyword evidence="3" id="KW-1185">Reference proteome</keyword>
<dbReference type="AlphaFoldDB" id="A0A7Y0BTI5"/>
<name>A0A7Y0BTI5_9SPHN</name>
<feature type="region of interest" description="Disordered" evidence="1">
    <location>
        <begin position="1"/>
        <end position="22"/>
    </location>
</feature>
<protein>
    <submittedName>
        <fullName evidence="2">Uncharacterized protein</fullName>
    </submittedName>
</protein>
<organism evidence="2 3">
    <name type="scientific">Novosphingobium olei</name>
    <dbReference type="NCBI Taxonomy" id="2728851"/>
    <lineage>
        <taxon>Bacteria</taxon>
        <taxon>Pseudomonadati</taxon>
        <taxon>Pseudomonadota</taxon>
        <taxon>Alphaproteobacteria</taxon>
        <taxon>Sphingomonadales</taxon>
        <taxon>Sphingomonadaceae</taxon>
        <taxon>Novosphingobium</taxon>
    </lineage>
</organism>
<sequence length="63" mass="6918">MTKSISVNKKSRGRPVTTGTGQVVGVRLQPHQLGKVDAWAEAQPDKPTRPEAIRRLVEKGLQD</sequence>
<evidence type="ECO:0000313" key="3">
    <source>
        <dbReference type="Proteomes" id="UP000583556"/>
    </source>
</evidence>
<dbReference type="EMBL" id="JABBGM010000034">
    <property type="protein sequence ID" value="NML96327.1"/>
    <property type="molecule type" value="Genomic_DNA"/>
</dbReference>
<evidence type="ECO:0000313" key="2">
    <source>
        <dbReference type="EMBL" id="NML96327.1"/>
    </source>
</evidence>
<accession>A0A7Y0BTI5</accession>